<dbReference type="GO" id="GO:0016757">
    <property type="term" value="F:glycosyltransferase activity"/>
    <property type="evidence" value="ECO:0007669"/>
    <property type="project" value="InterPro"/>
</dbReference>
<accession>A0A2H0YW24</accession>
<dbReference type="AlphaFoldDB" id="A0A2H0YW24"/>
<feature type="domain" description="Glycosyltransferase subfamily 4-like N-terminal" evidence="2">
    <location>
        <begin position="21"/>
        <end position="169"/>
    </location>
</feature>
<gene>
    <name evidence="3" type="ORF">COT25_00345</name>
</gene>
<dbReference type="Gene3D" id="3.40.50.2000">
    <property type="entry name" value="Glycogen Phosphorylase B"/>
    <property type="match status" value="2"/>
</dbReference>
<dbReference type="Pfam" id="PF13439">
    <property type="entry name" value="Glyco_transf_4"/>
    <property type="match status" value="1"/>
</dbReference>
<feature type="domain" description="Glycosyl transferase family 1" evidence="1">
    <location>
        <begin position="178"/>
        <end position="313"/>
    </location>
</feature>
<name>A0A2H0YW24_9BACT</name>
<dbReference type="Proteomes" id="UP000228711">
    <property type="component" value="Unassembled WGS sequence"/>
</dbReference>
<evidence type="ECO:0000313" key="4">
    <source>
        <dbReference type="Proteomes" id="UP000228711"/>
    </source>
</evidence>
<evidence type="ECO:0000259" key="1">
    <source>
        <dbReference type="Pfam" id="PF00534"/>
    </source>
</evidence>
<dbReference type="PANTHER" id="PTHR45947">
    <property type="entry name" value="SULFOQUINOVOSYL TRANSFERASE SQD2"/>
    <property type="match status" value="1"/>
</dbReference>
<evidence type="ECO:0000259" key="2">
    <source>
        <dbReference type="Pfam" id="PF13439"/>
    </source>
</evidence>
<dbReference type="Pfam" id="PF00534">
    <property type="entry name" value="Glycos_transf_1"/>
    <property type="match status" value="1"/>
</dbReference>
<dbReference type="EMBL" id="PEXV01000011">
    <property type="protein sequence ID" value="PIS41942.1"/>
    <property type="molecule type" value="Genomic_DNA"/>
</dbReference>
<dbReference type="PANTHER" id="PTHR45947:SF3">
    <property type="entry name" value="SULFOQUINOVOSYL TRANSFERASE SQD2"/>
    <property type="match status" value="1"/>
</dbReference>
<reference evidence="4" key="1">
    <citation type="submission" date="2017-09" db="EMBL/GenBank/DDBJ databases">
        <title>Depth-based differentiation of microbial function through sediment-hosted aquifers and enrichment of novel symbionts in the deep terrestrial subsurface.</title>
        <authorList>
            <person name="Probst A.J."/>
            <person name="Ladd B."/>
            <person name="Jarett J.K."/>
            <person name="Geller-Mcgrath D.E."/>
            <person name="Sieber C.M.K."/>
            <person name="Emerson J.B."/>
            <person name="Anantharaman K."/>
            <person name="Thomas B.C."/>
            <person name="Malmstrom R."/>
            <person name="Stieglmeier M."/>
            <person name="Klingl A."/>
            <person name="Woyke T."/>
            <person name="Ryan C.M."/>
            <person name="Banfield J.F."/>
        </authorList>
    </citation>
    <scope>NUCLEOTIDE SEQUENCE [LARGE SCALE GENOMIC DNA]</scope>
</reference>
<evidence type="ECO:0000313" key="3">
    <source>
        <dbReference type="EMBL" id="PIS41942.1"/>
    </source>
</evidence>
<comment type="caution">
    <text evidence="3">The sequence shown here is derived from an EMBL/GenBank/DDBJ whole genome shotgun (WGS) entry which is preliminary data.</text>
</comment>
<protein>
    <submittedName>
        <fullName evidence="3">Glycosyl transferase</fullName>
    </submittedName>
</protein>
<dbReference type="InterPro" id="IPR050194">
    <property type="entry name" value="Glycosyltransferase_grp1"/>
</dbReference>
<proteinExistence type="predicted"/>
<dbReference type="SUPFAM" id="SSF53756">
    <property type="entry name" value="UDP-Glycosyltransferase/glycogen phosphorylase"/>
    <property type="match status" value="1"/>
</dbReference>
<dbReference type="InterPro" id="IPR001296">
    <property type="entry name" value="Glyco_trans_1"/>
</dbReference>
<sequence length="351" mass="39319">MKKLHIAQLATPWERVPPTKYGGTELIASLLTEELIRRGHEVTLFATGDSKTRGTLKSVYPKALYRAGVPWTNSSWPLLHVQECMERASEFDIIHNHFHYFGLTMGASVQTPVITTYHGDFETAEKDAGKKAILKKNKHMPFVSISNDQRKHTTVGLNFVRTVYNAIDIAQYQFGPTHGNYLVWLGRITQKKGVIEAIQVAKKFGMKLLIAAKIDVVDEEFYTKDVKPLLSKKHAEYVGEIGLREKAKLLKGAYALVNPIKWNEPFGLVMVEAQACGTPVVAFPNGAAPELIKNRKTGYFAHTVDGLVAGLKQVPRIDRAACRKNVEDHFTVKHMVDGYEATYLSVLKTKK</sequence>
<dbReference type="InterPro" id="IPR028098">
    <property type="entry name" value="Glyco_trans_4-like_N"/>
</dbReference>
<keyword evidence="3" id="KW-0808">Transferase</keyword>
<dbReference type="CDD" id="cd03802">
    <property type="entry name" value="GT4_AviGT4-like"/>
    <property type="match status" value="1"/>
</dbReference>
<organism evidence="3 4">
    <name type="scientific">Candidatus Kerfeldbacteria bacterium CG08_land_8_20_14_0_20_42_7</name>
    <dbReference type="NCBI Taxonomy" id="2014245"/>
    <lineage>
        <taxon>Bacteria</taxon>
        <taxon>Candidatus Kerfeldiibacteriota</taxon>
    </lineage>
</organism>